<feature type="region of interest" description="Disordered" evidence="2">
    <location>
        <begin position="182"/>
        <end position="455"/>
    </location>
</feature>
<dbReference type="EMBL" id="BMRG01000001">
    <property type="protein sequence ID" value="GGP35829.1"/>
    <property type="molecule type" value="Genomic_DNA"/>
</dbReference>
<evidence type="ECO:0000256" key="2">
    <source>
        <dbReference type="SAM" id="MobiDB-lite"/>
    </source>
</evidence>
<feature type="transmembrane region" description="Helical" evidence="3">
    <location>
        <begin position="21"/>
        <end position="43"/>
    </location>
</feature>
<evidence type="ECO:0000256" key="1">
    <source>
        <dbReference type="SAM" id="Coils"/>
    </source>
</evidence>
<evidence type="ECO:0000313" key="5">
    <source>
        <dbReference type="EMBL" id="GGP35829.1"/>
    </source>
</evidence>
<feature type="transmembrane region" description="Helical" evidence="3">
    <location>
        <begin position="49"/>
        <end position="69"/>
    </location>
</feature>
<organism evidence="5 6">
    <name type="scientific">Saccharothrix coeruleofusca</name>
    <dbReference type="NCBI Taxonomy" id="33919"/>
    <lineage>
        <taxon>Bacteria</taxon>
        <taxon>Bacillati</taxon>
        <taxon>Actinomycetota</taxon>
        <taxon>Actinomycetes</taxon>
        <taxon>Pseudonocardiales</taxon>
        <taxon>Pseudonocardiaceae</taxon>
        <taxon>Saccharothrix</taxon>
    </lineage>
</organism>
<reference evidence="5" key="2">
    <citation type="submission" date="2020-09" db="EMBL/GenBank/DDBJ databases">
        <authorList>
            <person name="Sun Q."/>
            <person name="Ohkuma M."/>
        </authorList>
    </citation>
    <scope>NUCLEOTIDE SEQUENCE</scope>
    <source>
        <strain evidence="5">JCM 3313</strain>
    </source>
</reference>
<keyword evidence="3" id="KW-1133">Transmembrane helix</keyword>
<dbReference type="InterPro" id="IPR046706">
    <property type="entry name" value="DUF6779"/>
</dbReference>
<feature type="compositionally biased region" description="Basic and acidic residues" evidence="2">
    <location>
        <begin position="397"/>
        <end position="421"/>
    </location>
</feature>
<keyword evidence="3" id="KW-0812">Transmembrane</keyword>
<feature type="coiled-coil region" evidence="1">
    <location>
        <begin position="93"/>
        <end position="143"/>
    </location>
</feature>
<reference evidence="5" key="1">
    <citation type="journal article" date="2014" name="Int. J. Syst. Evol. Microbiol.">
        <title>Complete genome sequence of Corynebacterium casei LMG S-19264T (=DSM 44701T), isolated from a smear-ripened cheese.</title>
        <authorList>
            <consortium name="US DOE Joint Genome Institute (JGI-PGF)"/>
            <person name="Walter F."/>
            <person name="Albersmeier A."/>
            <person name="Kalinowski J."/>
            <person name="Ruckert C."/>
        </authorList>
    </citation>
    <scope>NUCLEOTIDE SEQUENCE</scope>
    <source>
        <strain evidence="5">JCM 3313</strain>
    </source>
</reference>
<evidence type="ECO:0000259" key="4">
    <source>
        <dbReference type="Pfam" id="PF20570"/>
    </source>
</evidence>
<proteinExistence type="predicted"/>
<dbReference type="Proteomes" id="UP000639606">
    <property type="component" value="Unassembled WGS sequence"/>
</dbReference>
<accession>A0A918AG27</accession>
<evidence type="ECO:0000256" key="3">
    <source>
        <dbReference type="SAM" id="Phobius"/>
    </source>
</evidence>
<name>A0A918AG27_9PSEU</name>
<keyword evidence="3" id="KW-0472">Membrane</keyword>
<feature type="domain" description="DUF6779" evidence="4">
    <location>
        <begin position="50"/>
        <end position="158"/>
    </location>
</feature>
<evidence type="ECO:0000313" key="6">
    <source>
        <dbReference type="Proteomes" id="UP000639606"/>
    </source>
</evidence>
<feature type="compositionally biased region" description="Basic and acidic residues" evidence="2">
    <location>
        <begin position="186"/>
        <end position="221"/>
    </location>
</feature>
<protein>
    <recommendedName>
        <fullName evidence="4">DUF6779 domain-containing protein</fullName>
    </recommendedName>
</protein>
<keyword evidence="1" id="KW-0175">Coiled coil</keyword>
<feature type="compositionally biased region" description="Basic and acidic residues" evidence="2">
    <location>
        <begin position="342"/>
        <end position="370"/>
    </location>
</feature>
<comment type="caution">
    <text evidence="5">The sequence shown here is derived from an EMBL/GenBank/DDBJ whole genome shotgun (WGS) entry which is preliminary data.</text>
</comment>
<sequence length="455" mass="50509">MGPMTGRGASQDDDRQDRGRAAGRLLLVGALALAFGAAAVLVLSDNARWLRLAVVAALWAALVGAFLAARYRRQVVERDDEVADLQSVYELELEREVAARREYELELEAETRKRVREEAKDDLEALRGELRALRENLEALLGGEVLVERVALRAESTRMRSLSDQSRLMGLGDKRIITAGPVVDKPAAERPEVRTEMMDRVVAEAPRKEQPRRPEPARPEPARQTQPVRREPARVQQQRPVPPVVRREAPPKPEQTERVNRPKPQRPAPEPVRGEPVRAEQARGEAARDTDLFRTPNKPPSRSDGGRDEFPQGGDPTRFAELGPREPGRGSGAQARPVGSAKTERRSRIAERTEMISRESVADKPRRKGAESTGSHRPVAGRTASERTGGHQPVEPAGRRRVEEHSPQWEEISKPTRRPEPEEPAGAHADGKSVSELLAAFGGGDSPRRRRRREG</sequence>
<dbReference type="Pfam" id="PF20570">
    <property type="entry name" value="DUF6779"/>
    <property type="match status" value="1"/>
</dbReference>
<feature type="compositionally biased region" description="Basic and acidic residues" evidence="2">
    <location>
        <begin position="245"/>
        <end position="260"/>
    </location>
</feature>
<keyword evidence="6" id="KW-1185">Reference proteome</keyword>
<gene>
    <name evidence="5" type="ORF">GCM10010185_03480</name>
</gene>
<feature type="compositionally biased region" description="Basic and acidic residues" evidence="2">
    <location>
        <begin position="272"/>
        <end position="292"/>
    </location>
</feature>
<dbReference type="AlphaFoldDB" id="A0A918AG27"/>